<gene>
    <name evidence="1" type="ORF">BST97_04145</name>
</gene>
<accession>A0A1W6MI04</accession>
<proteinExistence type="predicted"/>
<sequence>MRIQFIILILITNFAFGKEKVTIDQNLVKYEIKDEFNRFDDIGNPKNDFESLKIELKSNSILEIKNSYSSGFTGNDISFKINKNLEIVETTYNYWTDVIDLDNIRTYNVKNVKLTLNQNPFKKLNGLRGNYIIEIQHFYNDSLTKTDTFKGKFKSFKGADKTSADYLWALEQNKIFYGITNENGVYLRPDKMPLLKSDYKILTEKIKNIAGYKPKKIKAYVVINENGKIEKEPFRFFGNFGQWNDETQSQVKKLLIELSEWYPACVNEKEVRSQIPIVIGTE</sequence>
<dbReference type="RefSeq" id="WP_085766042.1">
    <property type="nucleotide sequence ID" value="NZ_CP019344.1"/>
</dbReference>
<keyword evidence="2" id="KW-1185">Reference proteome</keyword>
<protein>
    <submittedName>
        <fullName evidence="1">Uncharacterized protein</fullName>
    </submittedName>
</protein>
<dbReference type="AlphaFoldDB" id="A0A1W6MI04"/>
<dbReference type="EMBL" id="CP019344">
    <property type="protein sequence ID" value="ARN77235.1"/>
    <property type="molecule type" value="Genomic_DNA"/>
</dbReference>
<dbReference type="Proteomes" id="UP000193431">
    <property type="component" value="Chromosome"/>
</dbReference>
<name>A0A1W6MI04_9FLAO</name>
<reference evidence="1 2" key="1">
    <citation type="submission" date="2016-11" db="EMBL/GenBank/DDBJ databases">
        <title>Trade-off between light-utilization and light-protection in marine flavobacteria.</title>
        <authorList>
            <person name="Kumagai Y."/>
        </authorList>
    </citation>
    <scope>NUCLEOTIDE SEQUENCE [LARGE SCALE GENOMIC DNA]</scope>
    <source>
        <strain evidence="1 2">JCM 13191</strain>
    </source>
</reference>
<evidence type="ECO:0000313" key="1">
    <source>
        <dbReference type="EMBL" id="ARN77235.1"/>
    </source>
</evidence>
<evidence type="ECO:0000313" key="2">
    <source>
        <dbReference type="Proteomes" id="UP000193431"/>
    </source>
</evidence>
<dbReference type="OrthoDB" id="1419689at2"/>
<organism evidence="1 2">
    <name type="scientific">Nonlabens spongiae</name>
    <dbReference type="NCBI Taxonomy" id="331648"/>
    <lineage>
        <taxon>Bacteria</taxon>
        <taxon>Pseudomonadati</taxon>
        <taxon>Bacteroidota</taxon>
        <taxon>Flavobacteriia</taxon>
        <taxon>Flavobacteriales</taxon>
        <taxon>Flavobacteriaceae</taxon>
        <taxon>Nonlabens</taxon>
    </lineage>
</organism>